<organism evidence="1 2">
    <name type="scientific">Rhodopirellula islandica</name>
    <dbReference type="NCBI Taxonomy" id="595434"/>
    <lineage>
        <taxon>Bacteria</taxon>
        <taxon>Pseudomonadati</taxon>
        <taxon>Planctomycetota</taxon>
        <taxon>Planctomycetia</taxon>
        <taxon>Pirellulales</taxon>
        <taxon>Pirellulaceae</taxon>
        <taxon>Rhodopirellula</taxon>
    </lineage>
</organism>
<dbReference type="AlphaFoldDB" id="A0A0J1EGC9"/>
<dbReference type="PATRIC" id="fig|595434.4.peg.3213"/>
<reference evidence="1" key="1">
    <citation type="submission" date="2015-05" db="EMBL/GenBank/DDBJ databases">
        <title>Permanent draft genome of Rhodopirellula islandicus K833.</title>
        <authorList>
            <person name="Kizina J."/>
            <person name="Richter M."/>
            <person name="Glockner F.O."/>
            <person name="Harder J."/>
        </authorList>
    </citation>
    <scope>NUCLEOTIDE SEQUENCE [LARGE SCALE GENOMIC DNA]</scope>
    <source>
        <strain evidence="1">K833</strain>
    </source>
</reference>
<accession>A0A0J1EGC9</accession>
<evidence type="ECO:0000313" key="1">
    <source>
        <dbReference type="EMBL" id="KLU04599.1"/>
    </source>
</evidence>
<comment type="caution">
    <text evidence="1">The sequence shown here is derived from an EMBL/GenBank/DDBJ whole genome shotgun (WGS) entry which is preliminary data.</text>
</comment>
<protein>
    <submittedName>
        <fullName evidence="1">Uncharacterized protein</fullName>
    </submittedName>
</protein>
<gene>
    <name evidence="1" type="ORF">RISK_003370</name>
</gene>
<keyword evidence="2" id="KW-1185">Reference proteome</keyword>
<proteinExistence type="predicted"/>
<dbReference type="Proteomes" id="UP000036367">
    <property type="component" value="Unassembled WGS sequence"/>
</dbReference>
<dbReference type="EMBL" id="LECT01000027">
    <property type="protein sequence ID" value="KLU04599.1"/>
    <property type="molecule type" value="Genomic_DNA"/>
</dbReference>
<dbReference type="STRING" id="595434.RISK_003370"/>
<evidence type="ECO:0000313" key="2">
    <source>
        <dbReference type="Proteomes" id="UP000036367"/>
    </source>
</evidence>
<name>A0A0J1EGC9_RHOIS</name>
<sequence length="37" mass="3822">MGCGGKVALGMRVGGFNQILDFLPIVKFGKPCGAVCH</sequence>